<keyword evidence="7" id="KW-1005">Bacterial flagellum biogenesis</keyword>
<dbReference type="GO" id="GO:0071973">
    <property type="term" value="P:bacterial-type flagellum-dependent cell motility"/>
    <property type="evidence" value="ECO:0007669"/>
    <property type="project" value="InterPro"/>
</dbReference>
<evidence type="ECO:0000256" key="11">
    <source>
        <dbReference type="SAM" id="MobiDB-lite"/>
    </source>
</evidence>
<dbReference type="InterPro" id="IPR053716">
    <property type="entry name" value="Flag_assembly_chemotaxis_eff"/>
</dbReference>
<dbReference type="RefSeq" id="WP_047787616.1">
    <property type="nucleotide sequence ID" value="NZ_JZWI01000059.1"/>
</dbReference>
<comment type="similarity">
    <text evidence="2">Belongs to the FliJ family.</text>
</comment>
<dbReference type="Pfam" id="PF02050">
    <property type="entry name" value="FliJ"/>
    <property type="match status" value="1"/>
</dbReference>
<dbReference type="GO" id="GO:0044781">
    <property type="term" value="P:bacterial-type flagellum organization"/>
    <property type="evidence" value="ECO:0007669"/>
    <property type="project" value="UniProtKB-KW"/>
</dbReference>
<organism evidence="12 13">
    <name type="scientific">Variovorax paradoxus</name>
    <dbReference type="NCBI Taxonomy" id="34073"/>
    <lineage>
        <taxon>Bacteria</taxon>
        <taxon>Pseudomonadati</taxon>
        <taxon>Pseudomonadota</taxon>
        <taxon>Betaproteobacteria</taxon>
        <taxon>Burkholderiales</taxon>
        <taxon>Comamonadaceae</taxon>
        <taxon>Variovorax</taxon>
    </lineage>
</organism>
<dbReference type="Gene3D" id="1.10.287.1700">
    <property type="match status" value="1"/>
</dbReference>
<sequence length="151" mass="17395">MPHKLPLDTLTDLARTKTDDAARQLGVLQNAQVSAHQKLELLLQYRQDYSDQLQVLMENGLPSAQWHNYRNFLGTLDGAIKQQQAIAAQAASRLDHGRSEWQHHKRRLNSFDALAERARRQELVLGARREQRDSDERSARKFFDRASQPTP</sequence>
<dbReference type="EMBL" id="JZWI01000059">
    <property type="protein sequence ID" value="KLN52248.1"/>
    <property type="molecule type" value="Genomic_DNA"/>
</dbReference>
<dbReference type="GO" id="GO:0006935">
    <property type="term" value="P:chemotaxis"/>
    <property type="evidence" value="ECO:0007669"/>
    <property type="project" value="UniProtKB-KW"/>
</dbReference>
<dbReference type="PRINTS" id="PR01004">
    <property type="entry name" value="FLGFLIJ"/>
</dbReference>
<protein>
    <recommendedName>
        <fullName evidence="3">Flagellar FliJ protein</fullName>
    </recommendedName>
</protein>
<evidence type="ECO:0000256" key="3">
    <source>
        <dbReference type="ARBA" id="ARBA00020392"/>
    </source>
</evidence>
<dbReference type="AlphaFoldDB" id="A0A0H2LPJ7"/>
<dbReference type="GO" id="GO:0009288">
    <property type="term" value="C:bacterial-type flagellum"/>
    <property type="evidence" value="ECO:0007669"/>
    <property type="project" value="InterPro"/>
</dbReference>
<dbReference type="InterPro" id="IPR018006">
    <property type="entry name" value="Flag_FliJ_proteobac"/>
</dbReference>
<dbReference type="Proteomes" id="UP000035170">
    <property type="component" value="Unassembled WGS sequence"/>
</dbReference>
<dbReference type="PIRSF" id="PIRSF019404">
    <property type="entry name" value="FliJ"/>
    <property type="match status" value="1"/>
</dbReference>
<keyword evidence="12" id="KW-0282">Flagellum</keyword>
<keyword evidence="5" id="KW-1003">Cell membrane</keyword>
<keyword evidence="9" id="KW-0472">Membrane</keyword>
<evidence type="ECO:0000256" key="6">
    <source>
        <dbReference type="ARBA" id="ARBA00022500"/>
    </source>
</evidence>
<dbReference type="GO" id="GO:0015031">
    <property type="term" value="P:protein transport"/>
    <property type="evidence" value="ECO:0007669"/>
    <property type="project" value="UniProtKB-KW"/>
</dbReference>
<keyword evidence="6" id="KW-0145">Chemotaxis</keyword>
<feature type="region of interest" description="Disordered" evidence="11">
    <location>
        <begin position="125"/>
        <end position="151"/>
    </location>
</feature>
<keyword evidence="8" id="KW-0653">Protein transport</keyword>
<accession>A0A0H2LPJ7</accession>
<evidence type="ECO:0000256" key="8">
    <source>
        <dbReference type="ARBA" id="ARBA00022927"/>
    </source>
</evidence>
<evidence type="ECO:0000256" key="10">
    <source>
        <dbReference type="ARBA" id="ARBA00023225"/>
    </source>
</evidence>
<gene>
    <name evidence="12" type="primary">fliJ</name>
    <name evidence="12" type="ORF">VPARA_66240</name>
</gene>
<dbReference type="NCBIfam" id="TIGR02473">
    <property type="entry name" value="flagell_FliJ"/>
    <property type="match status" value="1"/>
</dbReference>
<dbReference type="PANTHER" id="PTHR38786">
    <property type="entry name" value="FLAGELLAR FLIJ PROTEIN"/>
    <property type="match status" value="1"/>
</dbReference>
<evidence type="ECO:0000256" key="5">
    <source>
        <dbReference type="ARBA" id="ARBA00022475"/>
    </source>
</evidence>
<proteinExistence type="inferred from homology"/>
<dbReference type="PANTHER" id="PTHR38786:SF1">
    <property type="entry name" value="FLAGELLAR FLIJ PROTEIN"/>
    <property type="match status" value="1"/>
</dbReference>
<keyword evidence="12" id="KW-0966">Cell projection</keyword>
<dbReference type="PATRIC" id="fig|34073.19.peg.6827"/>
<evidence type="ECO:0000256" key="4">
    <source>
        <dbReference type="ARBA" id="ARBA00022448"/>
    </source>
</evidence>
<keyword evidence="13" id="KW-1185">Reference proteome</keyword>
<name>A0A0H2LPJ7_VARPD</name>
<dbReference type="InterPro" id="IPR012823">
    <property type="entry name" value="Flagell_FliJ"/>
</dbReference>
<feature type="compositionally biased region" description="Basic and acidic residues" evidence="11">
    <location>
        <begin position="125"/>
        <end position="144"/>
    </location>
</feature>
<dbReference type="GO" id="GO:0005886">
    <property type="term" value="C:plasma membrane"/>
    <property type="evidence" value="ECO:0007669"/>
    <property type="project" value="UniProtKB-SubCell"/>
</dbReference>
<evidence type="ECO:0000256" key="9">
    <source>
        <dbReference type="ARBA" id="ARBA00023136"/>
    </source>
</evidence>
<keyword evidence="12" id="KW-0969">Cilium</keyword>
<evidence type="ECO:0000256" key="1">
    <source>
        <dbReference type="ARBA" id="ARBA00004413"/>
    </source>
</evidence>
<comment type="subcellular location">
    <subcellularLocation>
        <location evidence="1">Cell membrane</location>
        <topology evidence="1">Peripheral membrane protein</topology>
        <orientation evidence="1">Cytoplasmic side</orientation>
    </subcellularLocation>
</comment>
<evidence type="ECO:0000256" key="7">
    <source>
        <dbReference type="ARBA" id="ARBA00022795"/>
    </source>
</evidence>
<evidence type="ECO:0000256" key="2">
    <source>
        <dbReference type="ARBA" id="ARBA00010004"/>
    </source>
</evidence>
<evidence type="ECO:0000313" key="12">
    <source>
        <dbReference type="EMBL" id="KLN52248.1"/>
    </source>
</evidence>
<dbReference type="InterPro" id="IPR052570">
    <property type="entry name" value="FliJ"/>
</dbReference>
<reference evidence="12 13" key="1">
    <citation type="submission" date="2015-03" db="EMBL/GenBank/DDBJ databases">
        <title>Genome sequence of Variovorax paradoxus TBEA6.</title>
        <authorList>
            <person name="Poehlein A."/>
            <person name="Schuldes J."/>
            <person name="Wuebbeler J.H."/>
            <person name="Hiessl S."/>
            <person name="Steinbuechel A."/>
            <person name="Daniel R."/>
        </authorList>
    </citation>
    <scope>NUCLEOTIDE SEQUENCE [LARGE SCALE GENOMIC DNA]</scope>
    <source>
        <strain evidence="12 13">TBEA6</strain>
    </source>
</reference>
<comment type="caution">
    <text evidence="12">The sequence shown here is derived from an EMBL/GenBank/DDBJ whole genome shotgun (WGS) entry which is preliminary data.</text>
</comment>
<keyword evidence="10" id="KW-1006">Bacterial flagellum protein export</keyword>
<keyword evidence="4" id="KW-0813">Transport</keyword>
<evidence type="ECO:0000313" key="13">
    <source>
        <dbReference type="Proteomes" id="UP000035170"/>
    </source>
</evidence>
<dbReference type="GO" id="GO:0003774">
    <property type="term" value="F:cytoskeletal motor activity"/>
    <property type="evidence" value="ECO:0007669"/>
    <property type="project" value="InterPro"/>
</dbReference>